<accession>A0ABU7ETH7</accession>
<comment type="caution">
    <text evidence="1">The sequence shown here is derived from an EMBL/GenBank/DDBJ whole genome shotgun (WGS) entry which is preliminary data.</text>
</comment>
<protein>
    <submittedName>
        <fullName evidence="1">Uncharacterized protein</fullName>
    </submittedName>
</protein>
<proteinExistence type="predicted"/>
<sequence>MLNEEIVVLLELCQSLECGLSTVNQLPPPGAARVCDSRVRQVCLVLVIFWRSIRVRIASTSLLECFALQRTQTKPRSWWVTDHFRTSRDFGSSPSWWSASLGAPVPLMRILSTLQRFLFIQTTEAPGGPLSSLPWFPDSSAISLTDLASPQTSSDSRQRVHLVSSCFA</sequence>
<organism evidence="1 2">
    <name type="scientific">Characodon lateralis</name>
    <dbReference type="NCBI Taxonomy" id="208331"/>
    <lineage>
        <taxon>Eukaryota</taxon>
        <taxon>Metazoa</taxon>
        <taxon>Chordata</taxon>
        <taxon>Craniata</taxon>
        <taxon>Vertebrata</taxon>
        <taxon>Euteleostomi</taxon>
        <taxon>Actinopterygii</taxon>
        <taxon>Neopterygii</taxon>
        <taxon>Teleostei</taxon>
        <taxon>Neoteleostei</taxon>
        <taxon>Acanthomorphata</taxon>
        <taxon>Ovalentaria</taxon>
        <taxon>Atherinomorphae</taxon>
        <taxon>Cyprinodontiformes</taxon>
        <taxon>Goodeidae</taxon>
        <taxon>Characodon</taxon>
    </lineage>
</organism>
<evidence type="ECO:0000313" key="1">
    <source>
        <dbReference type="EMBL" id="MED6290511.1"/>
    </source>
</evidence>
<name>A0ABU7ETH7_9TELE</name>
<gene>
    <name evidence="1" type="ORF">CHARACLAT_013745</name>
</gene>
<dbReference type="EMBL" id="JAHUTJ010066580">
    <property type="protein sequence ID" value="MED6290511.1"/>
    <property type="molecule type" value="Genomic_DNA"/>
</dbReference>
<keyword evidence="2" id="KW-1185">Reference proteome</keyword>
<reference evidence="1 2" key="1">
    <citation type="submission" date="2021-06" db="EMBL/GenBank/DDBJ databases">
        <authorList>
            <person name="Palmer J.M."/>
        </authorList>
    </citation>
    <scope>NUCLEOTIDE SEQUENCE [LARGE SCALE GENOMIC DNA]</scope>
    <source>
        <strain evidence="1 2">CL_MEX2019</strain>
        <tissue evidence="1">Muscle</tissue>
    </source>
</reference>
<dbReference type="Proteomes" id="UP001352852">
    <property type="component" value="Unassembled WGS sequence"/>
</dbReference>
<evidence type="ECO:0000313" key="2">
    <source>
        <dbReference type="Proteomes" id="UP001352852"/>
    </source>
</evidence>